<dbReference type="Gene3D" id="3.40.50.11460">
    <property type="match status" value="1"/>
</dbReference>
<dbReference type="PANTHER" id="PTHR43775:SF51">
    <property type="entry name" value="INACTIVE PHENOLPHTHIOCEROL SYNTHESIS POLYKETIDE SYNTHASE TYPE I PKS1-RELATED"/>
    <property type="match status" value="1"/>
</dbReference>
<dbReference type="InterPro" id="IPR011032">
    <property type="entry name" value="GroES-like_sf"/>
</dbReference>
<comment type="caution">
    <text evidence="14">The sequence shown here is derived from an EMBL/GenBank/DDBJ whole genome shotgun (WGS) entry which is preliminary data.</text>
</comment>
<dbReference type="PROSITE" id="PS01162">
    <property type="entry name" value="QOR_ZETA_CRYSTAL"/>
    <property type="match status" value="1"/>
</dbReference>
<dbReference type="Pfam" id="PF00698">
    <property type="entry name" value="Acyl_transf_1"/>
    <property type="match status" value="1"/>
</dbReference>
<keyword evidence="8" id="KW-0012">Acyltransferase</keyword>
<dbReference type="FunFam" id="3.40.47.10:FF:000019">
    <property type="entry name" value="Polyketide synthase type I"/>
    <property type="match status" value="1"/>
</dbReference>
<dbReference type="InterPro" id="IPR049551">
    <property type="entry name" value="PKS_DH_C"/>
</dbReference>
<evidence type="ECO:0000259" key="11">
    <source>
        <dbReference type="PROSITE" id="PS50075"/>
    </source>
</evidence>
<dbReference type="SUPFAM" id="SSF52151">
    <property type="entry name" value="FabD/lysophospholipase-like"/>
    <property type="match status" value="1"/>
</dbReference>
<keyword evidence="5" id="KW-0808">Transferase</keyword>
<dbReference type="InterPro" id="IPR036291">
    <property type="entry name" value="NAD(P)-bd_dom_sf"/>
</dbReference>
<dbReference type="Pfam" id="PF21089">
    <property type="entry name" value="PKS_DH_N"/>
    <property type="match status" value="1"/>
</dbReference>
<comment type="cofactor">
    <cofactor evidence="1">
        <name>pantetheine 4'-phosphate</name>
        <dbReference type="ChEBI" id="CHEBI:47942"/>
    </cofactor>
</comment>
<dbReference type="InterPro" id="IPR020841">
    <property type="entry name" value="PKS_Beta-ketoAc_synthase_dom"/>
</dbReference>
<dbReference type="InterPro" id="IPR006162">
    <property type="entry name" value="Ppantetheine_attach_site"/>
</dbReference>
<dbReference type="Pfam" id="PF08990">
    <property type="entry name" value="Docking"/>
    <property type="match status" value="1"/>
</dbReference>
<dbReference type="Pfam" id="PF14765">
    <property type="entry name" value="PS-DH"/>
    <property type="match status" value="1"/>
</dbReference>
<dbReference type="InterPro" id="IPR057326">
    <property type="entry name" value="KR_dom"/>
</dbReference>
<reference evidence="14 15" key="1">
    <citation type="journal article" date="2018" name="J. Biol. Chem.">
        <title>Discovery of the actinoplanic acid pathway in Streptomyces rapamycinicus reveals a genetically conserved synergism with rapamycin.</title>
        <authorList>
            <person name="Mrak P."/>
            <person name="Krastel P."/>
            <person name="Pivk Lukancic P."/>
            <person name="Tao J."/>
            <person name="Pistorius D."/>
            <person name="Moore C.M."/>
        </authorList>
    </citation>
    <scope>NUCLEOTIDE SEQUENCE [LARGE SCALE GENOMIC DNA]</scope>
    <source>
        <strain evidence="14 15">NRRL 5491</strain>
    </source>
</reference>
<dbReference type="GO" id="GO:0031177">
    <property type="term" value="F:phosphopantetheine binding"/>
    <property type="evidence" value="ECO:0007669"/>
    <property type="project" value="InterPro"/>
</dbReference>
<dbReference type="GO" id="GO:0004315">
    <property type="term" value="F:3-oxoacyl-[acyl-carrier-protein] synthase activity"/>
    <property type="evidence" value="ECO:0007669"/>
    <property type="project" value="InterPro"/>
</dbReference>
<dbReference type="Pfam" id="PF16197">
    <property type="entry name" value="KAsynt_C_assoc"/>
    <property type="match status" value="1"/>
</dbReference>
<dbReference type="CDD" id="cd00833">
    <property type="entry name" value="PKS"/>
    <property type="match status" value="1"/>
</dbReference>
<feature type="domain" description="Ketosynthase family 3 (KS3)" evidence="12">
    <location>
        <begin position="32"/>
        <end position="449"/>
    </location>
</feature>
<evidence type="ECO:0000313" key="15">
    <source>
        <dbReference type="Proteomes" id="UP000281594"/>
    </source>
</evidence>
<dbReference type="Pfam" id="PF13602">
    <property type="entry name" value="ADH_zinc_N_2"/>
    <property type="match status" value="1"/>
</dbReference>
<dbReference type="InterPro" id="IPR050091">
    <property type="entry name" value="PKS_NRPS_Biosynth_Enz"/>
</dbReference>
<dbReference type="InterPro" id="IPR015083">
    <property type="entry name" value="NorB/c/GfsB-D-like_docking"/>
</dbReference>
<dbReference type="GO" id="GO:0033068">
    <property type="term" value="P:macrolide biosynthetic process"/>
    <property type="evidence" value="ECO:0007669"/>
    <property type="project" value="UniProtKB-ARBA"/>
</dbReference>
<dbReference type="InterPro" id="IPR055123">
    <property type="entry name" value="SpnB-like_Rossmann"/>
</dbReference>
<dbReference type="Gene3D" id="1.10.1200.10">
    <property type="entry name" value="ACP-like"/>
    <property type="match status" value="1"/>
</dbReference>
<dbReference type="InterPro" id="IPR020807">
    <property type="entry name" value="PKS_DH"/>
</dbReference>
<dbReference type="Pfam" id="PF08659">
    <property type="entry name" value="KR"/>
    <property type="match status" value="1"/>
</dbReference>
<dbReference type="PROSITE" id="PS00606">
    <property type="entry name" value="KS3_1"/>
    <property type="match status" value="1"/>
</dbReference>
<evidence type="ECO:0000256" key="10">
    <source>
        <dbReference type="SAM" id="MobiDB-lite"/>
    </source>
</evidence>
<dbReference type="EMBL" id="QYCY01000004">
    <property type="protein sequence ID" value="RLV71984.1"/>
    <property type="molecule type" value="Genomic_DNA"/>
</dbReference>
<keyword evidence="3" id="KW-0596">Phosphopantetheine</keyword>
<sequence>MSEQKLRDYLNRVTADLKRTRRSLRRYEAMATEPIAIVGMACRYPGGVRTPEQLWELAVSEVDAITGFPTDRGWDLASVRDRVATEASGFLRDIDRFDAEFFGISPREAVAMDPQQRLLLETAWEAVERAGIAPDSLRGSDTGVFVGTCAQDYPELLRDTADQVEGYVGTGSAASVMSGRISYTLGLEGPSLTVDTACSASLVALHSAVRALRARECSLALAGGVVVMTTLSPFLEFTKQGGLAPDGRCKSFSDDADGTAWSEGAGMLALRRLSDAQRDGHEVLAVIRGSAMNSDGASNGLSAPNGTAQQQVIWSALENAGLAPSDVDAVEAHGTGTRLGDPIEAGALLATYGQDRQRPLLLGSLKSNIGHSQAAAGVGGVIKMVAALRAGVLPGLLHFSAPSSRIDWASGAVSPLAHTTDWPETGRPRRAGVSSFGVSGTNAHIILEQAPEPETPQRPPLARDERVVWQLSGRTLPALRAQARALVDHLESRPDLAPADLAYSLATTRTRFEHGATVVGDRKAACTAFDAVARGEEPGSLTLSAARVTDSRPVWVFPGQGSQWVGMAVELWESSPVFAAAMEECAVALAPFVEWSLADVLGDEVVLGRVDVVQPVLFAVMVSLARLWRSFGVEPAAVVGHSQGEIAAACVAGVLSLEDAARVVCVRSRLIARELAGRGGMVSVPLPLAEVEGLIALFGDGLVVAAVNGPESVVVSGTSEAVAALVEREPRARRIAVDYASHSPMVEGIRDAVLAGLSSVRPVAAEVPFYSSVTGGRMDGAELGAEYWYTNLRERVDFHGAVSGLAEGGFRVFLEMSPHPVLTTSIEETAETVALGTLRRGEGTLDRIRLSLALAHQHGTPVAWDAVFPGATRVELPTYAFQYQRYWPRAGTTGVDVTAAGLSVPEHPLFGAGIELPGDDGHLFTARLSLATHPWLADHAVAGTVLLPGTALLEMVIHAGDEVGCHRVDELVLEKPLVLPEQGSVQVQIHVDRPAADHRRTVRLFARGGANWTQHASGTLSTGEHEGGDPASAITSWPPPGADKIEPTGVYDALAEEGYGYGPAFRGLSAAWLTEDGVCAEVALPEHERAEAGAFGLHPALLDAVLHTTSLLGSTGVLPFAWSGVRLHASGATSLRARLRGIGPDTVELTVLDPAGAPVLTAESLVLRRYTAVDSVADAPLYRLAWRPVPADPDHVRTVVELDPRTWALPDASTDVDAAVVRLGPVGDETLPATYRLTARVLDLLRAWLAEPRLEEVSLVLVTEGGVAVGDEDVVPAVAAARGLIRSAQTENTGRFVLVDTDRPHVPDELLSRALASGEPQLAVRDGALLAARLAEPGTLTPPAGPAWRLETTRKGSLDDLALIRWPRAEEPLGPQEVRVDVRAAGVNFRDVFDALGMNRRAATPLGAEVSGVVLETGPDVTGLLPGDRVFGLTVGAFGPLTVTDHRLLAPMPDDWTFAQAASVPVVFLTAYYGLLDLSEVRAGQSLLVHAGAGGVGMAAVQLARHWGLEVFATASAPKQHVLRGLGVPDDHIASSRTLDFERRFLEVTDGRGVDVVLNSLAGEFVDASLRLLPRGGRFAEMGKTDIRTEVPAGIGYRAFDLAELAPDAVQERLTALLDLFRDGVLTPLPVSTWDVRRGREAFRHISRAQHIGKVVLTMPRRWNPLGTVLITGGTGGLAASLARHLVTTRGVRRLLLVSRSGPDAPGAARLVAELAEHGAQVLVRACDVGDRTALADLLATIPAQHPLTAVVHAAGVLDDGVIQSMTPERLATSLRSKADGAWHLHELTQDLDLAAFVLYSSAAAVMGSAGQANYAAANAFLDALATHRGAAGLPATSIAWSLWAEASGMTGALTARDIDRIARSGLPALSTDEALAMFDAAVAQDEPAVAGMRLDLPALRAAASAPHILWALTGTTGRRHADTGEGALGDRLARMSPADRVAELTRLVRAQAAAVLGHPDDRSLEADRPFKSLGFDSLTAVELRNRIGTQLGLRLAATIVFEHSSPTALAEHLSSRIGGDRPQEVPVLVELARLEDAFARFDGDPGIREQVMRRLSALLVTDAEAQDTDLGEATDEEMFELLGKEFGIS</sequence>
<evidence type="ECO:0000256" key="4">
    <source>
        <dbReference type="ARBA" id="ARBA00022553"/>
    </source>
</evidence>
<dbReference type="InterPro" id="IPR014043">
    <property type="entry name" value="Acyl_transferase_dom"/>
</dbReference>
<protein>
    <submittedName>
        <fullName evidence="14">Type I polyketide synthase</fullName>
    </submittedName>
</protein>
<dbReference type="SUPFAM" id="SSF47336">
    <property type="entry name" value="ACP-like"/>
    <property type="match status" value="1"/>
</dbReference>
<keyword evidence="7" id="KW-0511">Multifunctional enzyme</keyword>
<dbReference type="InterPro" id="IPR018201">
    <property type="entry name" value="Ketoacyl_synth_AS"/>
</dbReference>
<dbReference type="SMART" id="SM00822">
    <property type="entry name" value="PKS_KR"/>
    <property type="match status" value="1"/>
</dbReference>
<dbReference type="RefSeq" id="WP_020874656.1">
    <property type="nucleotide sequence ID" value="NZ_QYCY01000004.1"/>
</dbReference>
<organism evidence="14 15">
    <name type="scientific">Streptomyces rapamycinicus (strain ATCC 29253 / DSM 41530 / NRRL 5491 / AYB-994)</name>
    <name type="common">Streptomyces hygroscopicus (strain ATCC 29253)</name>
    <dbReference type="NCBI Taxonomy" id="1343740"/>
    <lineage>
        <taxon>Bacteria</taxon>
        <taxon>Bacillati</taxon>
        <taxon>Actinomycetota</taxon>
        <taxon>Actinomycetes</taxon>
        <taxon>Kitasatosporales</taxon>
        <taxon>Streptomycetaceae</taxon>
        <taxon>Streptomyces</taxon>
        <taxon>Streptomyces violaceusniger group</taxon>
    </lineage>
</organism>
<evidence type="ECO:0000256" key="1">
    <source>
        <dbReference type="ARBA" id="ARBA00001957"/>
    </source>
</evidence>
<feature type="active site" description="Proton donor; for dehydratase activity" evidence="9">
    <location>
        <position position="1103"/>
    </location>
</feature>
<dbReference type="InterPro" id="IPR032821">
    <property type="entry name" value="PKS_assoc"/>
</dbReference>
<dbReference type="Pfam" id="PF22953">
    <property type="entry name" value="SpnB_Rossmann"/>
    <property type="match status" value="1"/>
</dbReference>
<feature type="domain" description="Carrier" evidence="11">
    <location>
        <begin position="1943"/>
        <end position="2018"/>
    </location>
</feature>
<dbReference type="Gene3D" id="3.90.180.10">
    <property type="entry name" value="Medium-chain alcohol dehydrogenases, catalytic domain"/>
    <property type="match status" value="1"/>
</dbReference>
<dbReference type="HOGENOM" id="CLU_000022_35_5_11"/>
<dbReference type="Pfam" id="PF00109">
    <property type="entry name" value="ketoacyl-synt"/>
    <property type="match status" value="1"/>
</dbReference>
<dbReference type="Proteomes" id="UP000281594">
    <property type="component" value="Unassembled WGS sequence"/>
</dbReference>
<dbReference type="GO" id="GO:0004312">
    <property type="term" value="F:fatty acid synthase activity"/>
    <property type="evidence" value="ECO:0007669"/>
    <property type="project" value="TreeGrafter"/>
</dbReference>
<dbReference type="CDD" id="cd05195">
    <property type="entry name" value="enoyl_red"/>
    <property type="match status" value="1"/>
</dbReference>
<comment type="pathway">
    <text evidence="2">Antibiotic biosynthesis.</text>
</comment>
<evidence type="ECO:0000256" key="9">
    <source>
        <dbReference type="PROSITE-ProRule" id="PRU01363"/>
    </source>
</evidence>
<keyword evidence="6" id="KW-0045">Antibiotic biosynthesis</keyword>
<feature type="region of interest" description="N-terminal hotdog fold" evidence="9">
    <location>
        <begin position="907"/>
        <end position="1027"/>
    </location>
</feature>
<evidence type="ECO:0000256" key="6">
    <source>
        <dbReference type="ARBA" id="ARBA00023194"/>
    </source>
</evidence>
<dbReference type="SMART" id="SM00829">
    <property type="entry name" value="PKS_ER"/>
    <property type="match status" value="1"/>
</dbReference>
<feature type="region of interest" description="C-terminal hotdog fold" evidence="9">
    <location>
        <begin position="1042"/>
        <end position="1176"/>
    </location>
</feature>
<dbReference type="InterPro" id="IPR014030">
    <property type="entry name" value="Ketoacyl_synth_N"/>
</dbReference>
<dbReference type="PROSITE" id="PS52004">
    <property type="entry name" value="KS3_2"/>
    <property type="match status" value="1"/>
</dbReference>
<dbReference type="InterPro" id="IPR009081">
    <property type="entry name" value="PP-bd_ACP"/>
</dbReference>
<dbReference type="InterPro" id="IPR016035">
    <property type="entry name" value="Acyl_Trfase/lysoPLipase"/>
</dbReference>
<keyword evidence="4" id="KW-0597">Phosphoprotein</keyword>
<dbReference type="STRING" id="1343740.M271_49075"/>
<dbReference type="SMART" id="SM00826">
    <property type="entry name" value="PKS_DH"/>
    <property type="match status" value="1"/>
</dbReference>
<evidence type="ECO:0000256" key="2">
    <source>
        <dbReference type="ARBA" id="ARBA00004792"/>
    </source>
</evidence>
<dbReference type="FunFam" id="3.40.50.720:FF:000209">
    <property type="entry name" value="Polyketide synthase Pks12"/>
    <property type="match status" value="1"/>
</dbReference>
<name>A0A0A0NNK0_STRRN</name>
<dbReference type="SUPFAM" id="SSF55048">
    <property type="entry name" value="Probable ACP-binding domain of malonyl-CoA ACP transacylase"/>
    <property type="match status" value="1"/>
</dbReference>
<dbReference type="InterPro" id="IPR020806">
    <property type="entry name" value="PKS_PP-bd"/>
</dbReference>
<dbReference type="InterPro" id="IPR014031">
    <property type="entry name" value="Ketoacyl_synth_C"/>
</dbReference>
<dbReference type="CDD" id="cd08956">
    <property type="entry name" value="KR_3_FAS_SDR_x"/>
    <property type="match status" value="1"/>
</dbReference>
<dbReference type="Pfam" id="PF02801">
    <property type="entry name" value="Ketoacyl-synt_C"/>
    <property type="match status" value="1"/>
</dbReference>
<dbReference type="InterPro" id="IPR002364">
    <property type="entry name" value="Quin_OxRdtase/zeta-crystal_CS"/>
</dbReference>
<dbReference type="PANTHER" id="PTHR43775">
    <property type="entry name" value="FATTY ACID SYNTHASE"/>
    <property type="match status" value="1"/>
</dbReference>
<dbReference type="GO" id="GO:0008270">
    <property type="term" value="F:zinc ion binding"/>
    <property type="evidence" value="ECO:0007669"/>
    <property type="project" value="InterPro"/>
</dbReference>
<gene>
    <name evidence="14" type="ORF">D3C57_145695</name>
</gene>
<proteinExistence type="predicted"/>
<feature type="domain" description="PKS/mFAS DH" evidence="13">
    <location>
        <begin position="907"/>
        <end position="1176"/>
    </location>
</feature>
<dbReference type="InterPro" id="IPR016036">
    <property type="entry name" value="Malonyl_transacylase_ACP-bd"/>
</dbReference>
<dbReference type="Gene3D" id="3.40.50.720">
    <property type="entry name" value="NAD(P)-binding Rossmann-like Domain"/>
    <property type="match status" value="1"/>
</dbReference>
<feature type="region of interest" description="Disordered" evidence="10">
    <location>
        <begin position="1015"/>
        <end position="1042"/>
    </location>
</feature>
<dbReference type="eggNOG" id="COG3321">
    <property type="taxonomic scope" value="Bacteria"/>
</dbReference>
<dbReference type="SMART" id="SM00825">
    <property type="entry name" value="PKS_KS"/>
    <property type="match status" value="1"/>
</dbReference>
<dbReference type="Gene3D" id="3.30.70.3290">
    <property type="match status" value="1"/>
</dbReference>
<dbReference type="PROSITE" id="PS50075">
    <property type="entry name" value="CARRIER"/>
    <property type="match status" value="1"/>
</dbReference>
<dbReference type="GO" id="GO:0006633">
    <property type="term" value="P:fatty acid biosynthetic process"/>
    <property type="evidence" value="ECO:0007669"/>
    <property type="project" value="InterPro"/>
</dbReference>
<dbReference type="Pfam" id="PF08240">
    <property type="entry name" value="ADH_N"/>
    <property type="match status" value="1"/>
</dbReference>
<dbReference type="Gene3D" id="3.40.47.10">
    <property type="match status" value="1"/>
</dbReference>
<dbReference type="InterPro" id="IPR013154">
    <property type="entry name" value="ADH-like_N"/>
</dbReference>
<dbReference type="FunFam" id="1.10.1200.10:FF:000007">
    <property type="entry name" value="Probable polyketide synthase pks17"/>
    <property type="match status" value="1"/>
</dbReference>
<accession>A0A0A0NNK0</accession>
<dbReference type="InterPro" id="IPR020843">
    <property type="entry name" value="ER"/>
</dbReference>
<dbReference type="InterPro" id="IPR016039">
    <property type="entry name" value="Thiolase-like"/>
</dbReference>
<dbReference type="PROSITE" id="PS00012">
    <property type="entry name" value="PHOSPHOPANTETHEINE"/>
    <property type="match status" value="1"/>
</dbReference>
<evidence type="ECO:0000256" key="5">
    <source>
        <dbReference type="ARBA" id="ARBA00022679"/>
    </source>
</evidence>
<evidence type="ECO:0000313" key="14">
    <source>
        <dbReference type="EMBL" id="RLV71984.1"/>
    </source>
</evidence>
<dbReference type="SUPFAM" id="SSF53901">
    <property type="entry name" value="Thiolase-like"/>
    <property type="match status" value="1"/>
</dbReference>
<evidence type="ECO:0000256" key="7">
    <source>
        <dbReference type="ARBA" id="ARBA00023268"/>
    </source>
</evidence>
<dbReference type="InterPro" id="IPR042104">
    <property type="entry name" value="PKS_dehydratase_sf"/>
</dbReference>
<dbReference type="KEGG" id="src:M271_49075"/>
<dbReference type="GO" id="GO:0016491">
    <property type="term" value="F:oxidoreductase activity"/>
    <property type="evidence" value="ECO:0007669"/>
    <property type="project" value="InterPro"/>
</dbReference>
<dbReference type="SUPFAM" id="SSF50129">
    <property type="entry name" value="GroES-like"/>
    <property type="match status" value="1"/>
</dbReference>
<dbReference type="FunFam" id="3.40.366.10:FF:000002">
    <property type="entry name" value="Probable polyketide synthase 2"/>
    <property type="match status" value="1"/>
</dbReference>
<evidence type="ECO:0000259" key="13">
    <source>
        <dbReference type="PROSITE" id="PS52019"/>
    </source>
</evidence>
<evidence type="ECO:0000259" key="12">
    <source>
        <dbReference type="PROSITE" id="PS52004"/>
    </source>
</evidence>
<dbReference type="SUPFAM" id="SSF51735">
    <property type="entry name" value="NAD(P)-binding Rossmann-fold domains"/>
    <property type="match status" value="3"/>
</dbReference>
<dbReference type="InterPro" id="IPR001227">
    <property type="entry name" value="Ac_transferase_dom_sf"/>
</dbReference>
<dbReference type="Pfam" id="PF00550">
    <property type="entry name" value="PP-binding"/>
    <property type="match status" value="1"/>
</dbReference>
<evidence type="ECO:0000256" key="3">
    <source>
        <dbReference type="ARBA" id="ARBA00022450"/>
    </source>
</evidence>
<dbReference type="InterPro" id="IPR049552">
    <property type="entry name" value="PKS_DH_N"/>
</dbReference>
<dbReference type="Gene3D" id="3.40.366.10">
    <property type="entry name" value="Malonyl-Coenzyme A Acyl Carrier Protein, domain 2"/>
    <property type="match status" value="1"/>
</dbReference>
<dbReference type="InterPro" id="IPR013968">
    <property type="entry name" value="PKS_KR"/>
</dbReference>
<dbReference type="SMART" id="SM00823">
    <property type="entry name" value="PKS_PP"/>
    <property type="match status" value="1"/>
</dbReference>
<dbReference type="InterPro" id="IPR049900">
    <property type="entry name" value="PKS_mFAS_DH"/>
</dbReference>
<dbReference type="Gene3D" id="3.10.129.110">
    <property type="entry name" value="Polyketide synthase dehydratase"/>
    <property type="match status" value="1"/>
</dbReference>
<dbReference type="SMART" id="SM00827">
    <property type="entry name" value="PKS_AT"/>
    <property type="match status" value="1"/>
</dbReference>
<dbReference type="InterPro" id="IPR036736">
    <property type="entry name" value="ACP-like_sf"/>
</dbReference>
<feature type="active site" description="Proton acceptor; for dehydratase activity" evidence="9">
    <location>
        <position position="939"/>
    </location>
</feature>
<evidence type="ECO:0000256" key="8">
    <source>
        <dbReference type="ARBA" id="ARBA00023315"/>
    </source>
</evidence>
<dbReference type="FunFam" id="3.90.180.10:FF:000032">
    <property type="entry name" value="Probable polyketide synthase pks1"/>
    <property type="match status" value="1"/>
</dbReference>
<dbReference type="SMART" id="SM01294">
    <property type="entry name" value="PKS_PP_betabranch"/>
    <property type="match status" value="1"/>
</dbReference>
<dbReference type="PROSITE" id="PS52019">
    <property type="entry name" value="PKS_MFAS_DH"/>
    <property type="match status" value="1"/>
</dbReference>